<dbReference type="SMART" id="SM00530">
    <property type="entry name" value="HTH_XRE"/>
    <property type="match status" value="1"/>
</dbReference>
<dbReference type="InterPro" id="IPR010982">
    <property type="entry name" value="Lambda_DNA-bd_dom_sf"/>
</dbReference>
<reference evidence="4 5" key="1">
    <citation type="submission" date="2018-11" db="EMBL/GenBank/DDBJ databases">
        <title>Genomic Encyclopedia of Type Strains, Phase IV (KMG-IV): sequencing the most valuable type-strain genomes for metagenomic binning, comparative biology and taxonomic classification.</title>
        <authorList>
            <person name="Goeker M."/>
        </authorList>
    </citation>
    <scope>NUCLEOTIDE SEQUENCE [LARGE SCALE GENOMIC DNA]</scope>
    <source>
        <strain evidence="4 5">DSM 16974</strain>
    </source>
</reference>
<dbReference type="GO" id="GO:0003677">
    <property type="term" value="F:DNA binding"/>
    <property type="evidence" value="ECO:0007669"/>
    <property type="project" value="UniProtKB-KW"/>
</dbReference>
<dbReference type="InterPro" id="IPR013430">
    <property type="entry name" value="Toxin_antidote_HigA"/>
</dbReference>
<dbReference type="CDD" id="cd00093">
    <property type="entry name" value="HTH_XRE"/>
    <property type="match status" value="1"/>
</dbReference>
<dbReference type="NCBIfam" id="TIGR02607">
    <property type="entry name" value="antidote_HigA"/>
    <property type="match status" value="1"/>
</dbReference>
<dbReference type="Gene3D" id="1.10.260.40">
    <property type="entry name" value="lambda repressor-like DNA-binding domains"/>
    <property type="match status" value="1"/>
</dbReference>
<proteinExistence type="predicted"/>
<evidence type="ECO:0000256" key="2">
    <source>
        <dbReference type="SAM" id="MobiDB-lite"/>
    </source>
</evidence>
<dbReference type="Proteomes" id="UP000273643">
    <property type="component" value="Unassembled WGS sequence"/>
</dbReference>
<feature type="region of interest" description="Disordered" evidence="2">
    <location>
        <begin position="1"/>
        <end position="20"/>
    </location>
</feature>
<dbReference type="PROSITE" id="PS50943">
    <property type="entry name" value="HTH_CROC1"/>
    <property type="match status" value="1"/>
</dbReference>
<dbReference type="EMBL" id="RJUK01000001">
    <property type="protein sequence ID" value="ROQ20750.1"/>
    <property type="molecule type" value="Genomic_DNA"/>
</dbReference>
<gene>
    <name evidence="4" type="ORF">EDC38_1366</name>
</gene>
<sequence length="106" mass="11988">MAIPNTQSIQRKPTHPGEMLREDFIPDYGLSVAKLAELLGGSRQSVNELLRERRSVSPEMALRLGRLFGNSPEFWLNAQRALDLWEASQSAKDEVARIEPLDNRSL</sequence>
<dbReference type="OrthoDB" id="9793869at2"/>
<comment type="caution">
    <text evidence="4">The sequence shown here is derived from an EMBL/GenBank/DDBJ whole genome shotgun (WGS) entry which is preliminary data.</text>
</comment>
<keyword evidence="1" id="KW-0238">DNA-binding</keyword>
<evidence type="ECO:0000313" key="5">
    <source>
        <dbReference type="Proteomes" id="UP000273643"/>
    </source>
</evidence>
<dbReference type="Pfam" id="PF01381">
    <property type="entry name" value="HTH_3"/>
    <property type="match status" value="1"/>
</dbReference>
<feature type="domain" description="HTH cro/C1-type" evidence="3">
    <location>
        <begin position="29"/>
        <end position="75"/>
    </location>
</feature>
<feature type="compositionally biased region" description="Polar residues" evidence="2">
    <location>
        <begin position="1"/>
        <end position="11"/>
    </location>
</feature>
<dbReference type="PANTHER" id="PTHR36924">
    <property type="entry name" value="ANTITOXIN HIGA-1"/>
    <property type="match status" value="1"/>
</dbReference>
<evidence type="ECO:0000313" key="4">
    <source>
        <dbReference type="EMBL" id="ROQ20750.1"/>
    </source>
</evidence>
<dbReference type="RefSeq" id="WP_123637851.1">
    <property type="nucleotide sequence ID" value="NZ_RJUK01000001.1"/>
</dbReference>
<protein>
    <submittedName>
        <fullName evidence="4">Addiction module HigA family antidote</fullName>
    </submittedName>
</protein>
<dbReference type="PANTHER" id="PTHR36924:SF1">
    <property type="entry name" value="ANTITOXIN HIGA-1"/>
    <property type="match status" value="1"/>
</dbReference>
<dbReference type="AlphaFoldDB" id="A0A3N1P203"/>
<dbReference type="SUPFAM" id="SSF47413">
    <property type="entry name" value="lambda repressor-like DNA-binding domains"/>
    <property type="match status" value="1"/>
</dbReference>
<organism evidence="4 5">
    <name type="scientific">Marinimicrobium koreense</name>
    <dbReference type="NCBI Taxonomy" id="306545"/>
    <lineage>
        <taxon>Bacteria</taxon>
        <taxon>Pseudomonadati</taxon>
        <taxon>Pseudomonadota</taxon>
        <taxon>Gammaproteobacteria</taxon>
        <taxon>Cellvibrionales</taxon>
        <taxon>Cellvibrionaceae</taxon>
        <taxon>Marinimicrobium</taxon>
    </lineage>
</organism>
<dbReference type="InterPro" id="IPR001387">
    <property type="entry name" value="Cro/C1-type_HTH"/>
</dbReference>
<evidence type="ECO:0000259" key="3">
    <source>
        <dbReference type="PROSITE" id="PS50943"/>
    </source>
</evidence>
<evidence type="ECO:0000256" key="1">
    <source>
        <dbReference type="ARBA" id="ARBA00023125"/>
    </source>
</evidence>
<accession>A0A3N1P203</accession>
<name>A0A3N1P203_9GAMM</name>
<keyword evidence="5" id="KW-1185">Reference proteome</keyword>